<dbReference type="InterPro" id="IPR036986">
    <property type="entry name" value="S4_RNA-bd_sf"/>
</dbReference>
<evidence type="ECO:0000256" key="6">
    <source>
        <dbReference type="PROSITE-ProRule" id="PRU00182"/>
    </source>
</evidence>
<organism evidence="9 10">
    <name type="scientific">Shewanella salipaludis</name>
    <dbReference type="NCBI Taxonomy" id="2723052"/>
    <lineage>
        <taxon>Bacteria</taxon>
        <taxon>Pseudomonadati</taxon>
        <taxon>Pseudomonadota</taxon>
        <taxon>Gammaproteobacteria</taxon>
        <taxon>Alteromonadales</taxon>
        <taxon>Shewanellaceae</taxon>
        <taxon>Shewanella</taxon>
    </lineage>
</organism>
<evidence type="ECO:0000256" key="7">
    <source>
        <dbReference type="RuleBase" id="RU003887"/>
    </source>
</evidence>
<comment type="caution">
    <text evidence="9">The sequence shown here is derived from an EMBL/GenBank/DDBJ whole genome shotgun (WGS) entry which is preliminary data.</text>
</comment>
<evidence type="ECO:0000256" key="4">
    <source>
        <dbReference type="ARBA" id="ARBA00036749"/>
    </source>
</evidence>
<evidence type="ECO:0000256" key="1">
    <source>
        <dbReference type="ARBA" id="ARBA00008348"/>
    </source>
</evidence>
<dbReference type="InterPro" id="IPR050343">
    <property type="entry name" value="RsuA_PseudoU_synthase"/>
</dbReference>
<dbReference type="FunFam" id="3.30.70.1560:FF:000001">
    <property type="entry name" value="Pseudouridine synthase"/>
    <property type="match status" value="1"/>
</dbReference>
<dbReference type="Gene3D" id="3.30.70.1560">
    <property type="entry name" value="Alpha-L RNA-binding motif"/>
    <property type="match status" value="1"/>
</dbReference>
<evidence type="ECO:0000256" key="3">
    <source>
        <dbReference type="ARBA" id="ARBA00023235"/>
    </source>
</evidence>
<dbReference type="InterPro" id="IPR018496">
    <property type="entry name" value="PsdUridine_synth_RsuA/RluB_CS"/>
</dbReference>
<dbReference type="GO" id="GO:0003723">
    <property type="term" value="F:RNA binding"/>
    <property type="evidence" value="ECO:0007669"/>
    <property type="project" value="UniProtKB-KW"/>
</dbReference>
<reference evidence="9" key="1">
    <citation type="submission" date="2020-04" db="EMBL/GenBank/DDBJ databases">
        <title>Description of Shewanella salipaludis sp. nov., isolated from a salt marsh.</title>
        <authorList>
            <person name="Park S."/>
            <person name="Yoon J.-H."/>
        </authorList>
    </citation>
    <scope>NUCLEOTIDE SEQUENCE</scope>
    <source>
        <strain evidence="9">SHSM-M6</strain>
    </source>
</reference>
<evidence type="ECO:0000313" key="9">
    <source>
        <dbReference type="EMBL" id="NMH66408.1"/>
    </source>
</evidence>
<dbReference type="InterPro" id="IPR006145">
    <property type="entry name" value="PsdUridine_synth_RsuA/RluA"/>
</dbReference>
<dbReference type="InterPro" id="IPR000748">
    <property type="entry name" value="PsdUridine_synth_RsuA/RluB/E/F"/>
</dbReference>
<protein>
    <recommendedName>
        <fullName evidence="7">Pseudouridine synthase</fullName>
        <ecNumber evidence="7">5.4.99.-</ecNumber>
    </recommendedName>
</protein>
<sequence length="242" mass="26570">MAPDPYFKPSIKVRLDKFICESTELTRSLAKKALHRGEVSCDGVVVKDSGFKVTETTRVCLDGEPISLVGVRYLMLNKPVDTLCSTIDEIYPSVLSLLDVAKADSLHIAGRLDADTTGLVLITSDGQWSHKITSPKKECTKRYLVQLADPLDESLKASFAAGIALKNEDGPTKPALLEILEPHQARLTITEGKYHQVKRMFAAVGNKVVALHRECIGQIELDPGLELGQWRYLTPEEIASVG</sequence>
<dbReference type="SMART" id="SM00363">
    <property type="entry name" value="S4"/>
    <property type="match status" value="1"/>
</dbReference>
<dbReference type="CDD" id="cd02553">
    <property type="entry name" value="PseudoU_synth_RsuA"/>
    <property type="match status" value="1"/>
</dbReference>
<dbReference type="PROSITE" id="PS50889">
    <property type="entry name" value="S4"/>
    <property type="match status" value="1"/>
</dbReference>
<comment type="function">
    <text evidence="5">Responsible for synthesis of pseudouridine from uracil-516 in 16S ribosomal RNA.</text>
</comment>
<evidence type="ECO:0000256" key="2">
    <source>
        <dbReference type="ARBA" id="ARBA00022884"/>
    </source>
</evidence>
<dbReference type="Gene3D" id="3.30.70.580">
    <property type="entry name" value="Pseudouridine synthase I, catalytic domain, N-terminal subdomain"/>
    <property type="match status" value="1"/>
</dbReference>
<evidence type="ECO:0000256" key="5">
    <source>
        <dbReference type="ARBA" id="ARBA00037590"/>
    </source>
</evidence>
<dbReference type="NCBIfam" id="NF008097">
    <property type="entry name" value="PRK10839.1"/>
    <property type="match status" value="1"/>
</dbReference>
<comment type="catalytic activity">
    <reaction evidence="4">
        <text>uridine(516) in 16S rRNA = pseudouridine(516) in 16S rRNA</text>
        <dbReference type="Rhea" id="RHEA:38867"/>
        <dbReference type="Rhea" id="RHEA-COMP:10089"/>
        <dbReference type="Rhea" id="RHEA-COMP:10090"/>
        <dbReference type="ChEBI" id="CHEBI:65314"/>
        <dbReference type="ChEBI" id="CHEBI:65315"/>
        <dbReference type="EC" id="5.4.99.19"/>
    </reaction>
</comment>
<proteinExistence type="inferred from homology"/>
<evidence type="ECO:0000259" key="8">
    <source>
        <dbReference type="SMART" id="SM00363"/>
    </source>
</evidence>
<dbReference type="Pfam" id="PF01479">
    <property type="entry name" value="S4"/>
    <property type="match status" value="1"/>
</dbReference>
<dbReference type="Proteomes" id="UP000737113">
    <property type="component" value="Unassembled WGS sequence"/>
</dbReference>
<dbReference type="PROSITE" id="PS01149">
    <property type="entry name" value="PSI_RSU"/>
    <property type="match status" value="1"/>
</dbReference>
<dbReference type="PANTHER" id="PTHR47683:SF4">
    <property type="entry name" value="PSEUDOURIDINE SYNTHASE"/>
    <property type="match status" value="1"/>
</dbReference>
<dbReference type="SUPFAM" id="SSF55174">
    <property type="entry name" value="Alpha-L RNA-binding motif"/>
    <property type="match status" value="1"/>
</dbReference>
<dbReference type="InterPro" id="IPR002942">
    <property type="entry name" value="S4_RNA-bd"/>
</dbReference>
<dbReference type="AlphaFoldDB" id="A0A972FUG9"/>
<feature type="domain" description="RNA-binding S4" evidence="8">
    <location>
        <begin position="13"/>
        <end position="74"/>
    </location>
</feature>
<gene>
    <name evidence="9" type="primary">rsuA</name>
    <name evidence="9" type="ORF">HC757_14715</name>
</gene>
<keyword evidence="10" id="KW-1185">Reference proteome</keyword>
<dbReference type="GO" id="GO:0000455">
    <property type="term" value="P:enzyme-directed rRNA pseudouridine synthesis"/>
    <property type="evidence" value="ECO:0007669"/>
    <property type="project" value="UniProtKB-ARBA"/>
</dbReference>
<evidence type="ECO:0000313" key="10">
    <source>
        <dbReference type="Proteomes" id="UP000737113"/>
    </source>
</evidence>
<dbReference type="CDD" id="cd00165">
    <property type="entry name" value="S4"/>
    <property type="match status" value="1"/>
</dbReference>
<dbReference type="EMBL" id="JAAXYH010000012">
    <property type="protein sequence ID" value="NMH66408.1"/>
    <property type="molecule type" value="Genomic_DNA"/>
</dbReference>
<dbReference type="NCBIfam" id="TIGR00093">
    <property type="entry name" value="pseudouridine synthase"/>
    <property type="match status" value="1"/>
</dbReference>
<dbReference type="Gene3D" id="3.10.290.10">
    <property type="entry name" value="RNA-binding S4 domain"/>
    <property type="match status" value="1"/>
</dbReference>
<dbReference type="RefSeq" id="WP_169565139.1">
    <property type="nucleotide sequence ID" value="NZ_JAAXYH010000012.1"/>
</dbReference>
<dbReference type="Pfam" id="PF00849">
    <property type="entry name" value="PseudoU_synth_2"/>
    <property type="match status" value="1"/>
</dbReference>
<dbReference type="PANTHER" id="PTHR47683">
    <property type="entry name" value="PSEUDOURIDINE SYNTHASE FAMILY PROTEIN-RELATED"/>
    <property type="match status" value="1"/>
</dbReference>
<name>A0A972FUG9_9GAMM</name>
<dbReference type="InterPro" id="IPR020103">
    <property type="entry name" value="PsdUridine_synth_cat_dom_sf"/>
</dbReference>
<keyword evidence="3 7" id="KW-0413">Isomerase</keyword>
<keyword evidence="2 6" id="KW-0694">RNA-binding</keyword>
<dbReference type="GO" id="GO:0005829">
    <property type="term" value="C:cytosol"/>
    <property type="evidence" value="ECO:0007669"/>
    <property type="project" value="UniProtKB-ARBA"/>
</dbReference>
<comment type="similarity">
    <text evidence="1 7">Belongs to the pseudouridine synthase RsuA family.</text>
</comment>
<dbReference type="InterPro" id="IPR020094">
    <property type="entry name" value="TruA/RsuA/RluB/E/F_N"/>
</dbReference>
<accession>A0A972FUG9</accession>
<dbReference type="InterPro" id="IPR042092">
    <property type="entry name" value="PsdUridine_s_RsuA/RluB/E/F_cat"/>
</dbReference>
<dbReference type="SUPFAM" id="SSF55120">
    <property type="entry name" value="Pseudouridine synthase"/>
    <property type="match status" value="1"/>
</dbReference>
<dbReference type="EC" id="5.4.99.-" evidence="7"/>
<dbReference type="GO" id="GO:0160136">
    <property type="term" value="F:16S rRNA pseudouridine(516) synthase activity"/>
    <property type="evidence" value="ECO:0007669"/>
    <property type="project" value="UniProtKB-EC"/>
</dbReference>